<dbReference type="PRINTS" id="PR00081">
    <property type="entry name" value="GDHRDH"/>
</dbReference>
<protein>
    <recommendedName>
        <fullName evidence="4">SDR family oxidoreductase</fullName>
    </recommendedName>
</protein>
<feature type="non-terminal residue" evidence="3">
    <location>
        <position position="1"/>
    </location>
</feature>
<dbReference type="EMBL" id="BART01027660">
    <property type="protein sequence ID" value="GAG95777.1"/>
    <property type="molecule type" value="Genomic_DNA"/>
</dbReference>
<comment type="similarity">
    <text evidence="1">Belongs to the short-chain dehydrogenases/reductases (SDR) family.</text>
</comment>
<dbReference type="Pfam" id="PF13561">
    <property type="entry name" value="adh_short_C2"/>
    <property type="match status" value="1"/>
</dbReference>
<dbReference type="PANTHER" id="PTHR43639">
    <property type="entry name" value="OXIDOREDUCTASE, SHORT-CHAIN DEHYDROGENASE/REDUCTASE FAMILY (AFU_ORTHOLOGUE AFUA_5G02870)"/>
    <property type="match status" value="1"/>
</dbReference>
<sequence>NYSIFLIQKLRNKIKPNGKIIFIGAVLGKEPDASSISYGVSKGSLPILCKYLAKEFAPRKITVNVVAPGFIETEWHKDKPKDQIERIKNKTLLKRFGYPNEVSDICQALINNDYITGQTIYIDGGYNL</sequence>
<evidence type="ECO:0000256" key="2">
    <source>
        <dbReference type="ARBA" id="ARBA00023002"/>
    </source>
</evidence>
<gene>
    <name evidence="3" type="ORF">S01H4_48988</name>
</gene>
<dbReference type="GO" id="GO:0016491">
    <property type="term" value="F:oxidoreductase activity"/>
    <property type="evidence" value="ECO:0007669"/>
    <property type="project" value="UniProtKB-KW"/>
</dbReference>
<dbReference type="Gene3D" id="3.40.50.720">
    <property type="entry name" value="NAD(P)-binding Rossmann-like Domain"/>
    <property type="match status" value="1"/>
</dbReference>
<evidence type="ECO:0008006" key="4">
    <source>
        <dbReference type="Google" id="ProtNLM"/>
    </source>
</evidence>
<reference evidence="3" key="1">
    <citation type="journal article" date="2014" name="Front. Microbiol.">
        <title>High frequency of phylogenetically diverse reductive dehalogenase-homologous genes in deep subseafloor sedimentary metagenomes.</title>
        <authorList>
            <person name="Kawai M."/>
            <person name="Futagami T."/>
            <person name="Toyoda A."/>
            <person name="Takaki Y."/>
            <person name="Nishi S."/>
            <person name="Hori S."/>
            <person name="Arai W."/>
            <person name="Tsubouchi T."/>
            <person name="Morono Y."/>
            <person name="Uchiyama I."/>
            <person name="Ito T."/>
            <person name="Fujiyama A."/>
            <person name="Inagaki F."/>
            <person name="Takami H."/>
        </authorList>
    </citation>
    <scope>NUCLEOTIDE SEQUENCE</scope>
    <source>
        <strain evidence="3">Expedition CK06-06</strain>
    </source>
</reference>
<keyword evidence="2" id="KW-0560">Oxidoreductase</keyword>
<dbReference type="PANTHER" id="PTHR43639:SF1">
    <property type="entry name" value="SHORT-CHAIN DEHYDROGENASE_REDUCTASE FAMILY PROTEIN"/>
    <property type="match status" value="1"/>
</dbReference>
<dbReference type="InterPro" id="IPR036291">
    <property type="entry name" value="NAD(P)-bd_dom_sf"/>
</dbReference>
<dbReference type="InterPro" id="IPR002347">
    <property type="entry name" value="SDR_fam"/>
</dbReference>
<comment type="caution">
    <text evidence="3">The sequence shown here is derived from an EMBL/GenBank/DDBJ whole genome shotgun (WGS) entry which is preliminary data.</text>
</comment>
<evidence type="ECO:0000313" key="3">
    <source>
        <dbReference type="EMBL" id="GAG95777.1"/>
    </source>
</evidence>
<dbReference type="SUPFAM" id="SSF51735">
    <property type="entry name" value="NAD(P)-binding Rossmann-fold domains"/>
    <property type="match status" value="1"/>
</dbReference>
<name>X1CS30_9ZZZZ</name>
<organism evidence="3">
    <name type="scientific">marine sediment metagenome</name>
    <dbReference type="NCBI Taxonomy" id="412755"/>
    <lineage>
        <taxon>unclassified sequences</taxon>
        <taxon>metagenomes</taxon>
        <taxon>ecological metagenomes</taxon>
    </lineage>
</organism>
<dbReference type="AlphaFoldDB" id="X1CS30"/>
<proteinExistence type="inferred from homology"/>
<evidence type="ECO:0000256" key="1">
    <source>
        <dbReference type="ARBA" id="ARBA00006484"/>
    </source>
</evidence>
<accession>X1CS30</accession>